<gene>
    <name evidence="1" type="ORF">JCM17846_02090</name>
</gene>
<organism evidence="1 2">
    <name type="scientific">Iodidimonas nitroreducens</name>
    <dbReference type="NCBI Taxonomy" id="1236968"/>
    <lineage>
        <taxon>Bacteria</taxon>
        <taxon>Pseudomonadati</taxon>
        <taxon>Pseudomonadota</taxon>
        <taxon>Alphaproteobacteria</taxon>
        <taxon>Iodidimonadales</taxon>
        <taxon>Iodidimonadaceae</taxon>
        <taxon>Iodidimonas</taxon>
    </lineage>
</organism>
<accession>A0A5A7N3C0</accession>
<keyword evidence="2" id="KW-1185">Reference proteome</keyword>
<proteinExistence type="predicted"/>
<protein>
    <submittedName>
        <fullName evidence="1">Uncharacterized protein</fullName>
    </submittedName>
</protein>
<sequence>MTGPQTDPPFDAPKKQTIDAHYNPLMSAQPDEALQLQALPLLVWALRFLRPALLDLLAPREPPGSL</sequence>
<dbReference type="EMBL" id="BKCN01000001">
    <property type="protein sequence ID" value="GER02527.1"/>
    <property type="molecule type" value="Genomic_DNA"/>
</dbReference>
<dbReference type="Proteomes" id="UP000324996">
    <property type="component" value="Unassembled WGS sequence"/>
</dbReference>
<comment type="caution">
    <text evidence="1">The sequence shown here is derived from an EMBL/GenBank/DDBJ whole genome shotgun (WGS) entry which is preliminary data.</text>
</comment>
<evidence type="ECO:0000313" key="2">
    <source>
        <dbReference type="Proteomes" id="UP000324996"/>
    </source>
</evidence>
<name>A0A5A7N3C0_9PROT</name>
<evidence type="ECO:0000313" key="1">
    <source>
        <dbReference type="EMBL" id="GER02527.1"/>
    </source>
</evidence>
<reference evidence="1 2" key="1">
    <citation type="submission" date="2019-09" db="EMBL/GenBank/DDBJ databases">
        <title>NBRP : Genome information of microbial organism related human and environment.</title>
        <authorList>
            <person name="Hattori M."/>
            <person name="Oshima K."/>
            <person name="Inaba H."/>
            <person name="Suda W."/>
            <person name="Sakamoto M."/>
            <person name="Iino T."/>
            <person name="Kitahara M."/>
            <person name="Oshida Y."/>
            <person name="Iida T."/>
            <person name="Kudo T."/>
            <person name="Itoh T."/>
            <person name="Ohkuma M."/>
        </authorList>
    </citation>
    <scope>NUCLEOTIDE SEQUENCE [LARGE SCALE GENOMIC DNA]</scope>
    <source>
        <strain evidence="1 2">Q-1</strain>
    </source>
</reference>
<dbReference type="AlphaFoldDB" id="A0A5A7N3C0"/>